<dbReference type="SUPFAM" id="SSF50939">
    <property type="entry name" value="Sialidases"/>
    <property type="match status" value="1"/>
</dbReference>
<name>A0A6H2EL12_9ACTO</name>
<dbReference type="Gene3D" id="2.120.10.10">
    <property type="match status" value="1"/>
</dbReference>
<dbReference type="AlphaFoldDB" id="A0A6H2EL12"/>
<reference evidence="1 2" key="1">
    <citation type="submission" date="2020-03" db="EMBL/GenBank/DDBJ databases">
        <title>Complete genome of Arcanobacterium buesumensis sp. nov. strain 2701.</title>
        <authorList>
            <person name="Borowiak M."/>
            <person name="Alssahen M."/>
            <person name="Laemmler C."/>
            <person name="Malorny B."/>
            <person name="Hassan A."/>
            <person name="Prenger-Berninghoff E."/>
            <person name="Ploetz M."/>
            <person name="Abdulmawjood A."/>
        </authorList>
    </citation>
    <scope>NUCLEOTIDE SEQUENCE [LARGE SCALE GENOMIC DNA]</scope>
    <source>
        <strain evidence="1 2">2701</strain>
    </source>
</reference>
<dbReference type="CDD" id="cd15482">
    <property type="entry name" value="Sialidase_non-viral"/>
    <property type="match status" value="1"/>
</dbReference>
<evidence type="ECO:0000313" key="1">
    <source>
        <dbReference type="EMBL" id="QJC21477.1"/>
    </source>
</evidence>
<dbReference type="EMBL" id="CP050804">
    <property type="protein sequence ID" value="QJC21477.1"/>
    <property type="molecule type" value="Genomic_DNA"/>
</dbReference>
<protein>
    <submittedName>
        <fullName evidence="1">Exo-alpha-sialidase</fullName>
    </submittedName>
</protein>
<proteinExistence type="predicted"/>
<dbReference type="InterPro" id="IPR036278">
    <property type="entry name" value="Sialidase_sf"/>
</dbReference>
<gene>
    <name evidence="1" type="ORF">HC352_02395</name>
</gene>
<dbReference type="RefSeq" id="WP_168917417.1">
    <property type="nucleotide sequence ID" value="NZ_CP050804.1"/>
</dbReference>
<accession>A0A6H2EL12</accession>
<dbReference type="KEGG" id="arca:HC352_02395"/>
<dbReference type="Proteomes" id="UP000502298">
    <property type="component" value="Chromosome"/>
</dbReference>
<keyword evidence="2" id="KW-1185">Reference proteome</keyword>
<organism evidence="1 2">
    <name type="scientific">Arcanobacterium buesumense</name>
    <dbReference type="NCBI Taxonomy" id="2722751"/>
    <lineage>
        <taxon>Bacteria</taxon>
        <taxon>Bacillati</taxon>
        <taxon>Actinomycetota</taxon>
        <taxon>Actinomycetes</taxon>
        <taxon>Actinomycetales</taxon>
        <taxon>Actinomycetaceae</taxon>
        <taxon>Arcanobacterium</taxon>
    </lineage>
</organism>
<sequence>MLTSVGGSRRIAAPRDKGEVRIPALGILAGELVCFFDVRPAPVGGDGRKFTGEVMASDLPNPNQLAYVELTGKHELLEHHFYTPEPIASDSCVASDQEQITVAYASVDSPVSYISSRFSGPRLAAWVAVGDARGEFTHRRLDVLYDETHADALFATSGSTIMLDGAALIPYVMRHGEKMSVRVAHLRNGELVTLSEPIAHSSYPIDETSLALDPDLGIILNARIQGFEGKGAGGRLISYSEDGVTFSPLSYRALPDPGCNAKALGELFIHPHSPNDRTNGAVVDMVSGDVVYRFDEGEFGYSDAIWHDGRLTVVAERNNELWQWDLALTSSM</sequence>
<evidence type="ECO:0000313" key="2">
    <source>
        <dbReference type="Proteomes" id="UP000502298"/>
    </source>
</evidence>